<dbReference type="KEGG" id="ngl:RG1141_PA03250"/>
<dbReference type="PATRIC" id="fig|1028801.3.peg.4919"/>
<reference evidence="3" key="1">
    <citation type="journal article" date="2014" name="BMC Genomics">
        <title>Genome sequencing of two Neorhizobium galegae strains reveals a noeT gene responsible for the unusual acetylation of the nodulation factors.</title>
        <authorList>
            <person name="Osterman J."/>
            <person name="Marsh J."/>
            <person name="Laine P.K."/>
            <person name="Zeng Z."/>
            <person name="Alatalo E."/>
            <person name="Sullivan J.T."/>
            <person name="Young J.P."/>
            <person name="Thomas-Oates J."/>
            <person name="Paulin L."/>
            <person name="Lindstrom K."/>
        </authorList>
    </citation>
    <scope>NUCLEOTIDE SEQUENCE [LARGE SCALE GENOMIC DNA]</scope>
    <source>
        <strain evidence="3">HAMBI 1141</strain>
        <plasmid evidence="3">II</plasmid>
    </source>
</reference>
<dbReference type="Gene3D" id="3.30.70.1320">
    <property type="entry name" value="Multidrug efflux transporter AcrB pore domain like"/>
    <property type="match status" value="1"/>
</dbReference>
<gene>
    <name evidence="2" type="ORF">RG1141_PA03250</name>
</gene>
<sequence length="1023" mass="111518">MKSFNLSDWALEHRSLVWYFMIVFILAGTFSYFNLGREEDPAFTIKTMIINARWPGASAEEMTRQVTDRIEKKLDELDALDYTRSETVAGQTTVYVELLATTKARDVTGNWLRVRNMINDIKGEFPSGVVGPFFNDTFGDVYGNIYAFQSDGLTQRQLRDLVEDARAKLLTVPNAGKIDIIGAQDEAVYLEFSTRKIAALGIDRQAVIETLQAQNAVAQSGFVDAGPERIALRVGGQFTTEESLRAINLRVNDRFFPLTDVATIKRGYVDPPSALFRFNGQPAIGLAIGMTAGANLTNFGHALDEEMKRVVADLPIGVSVERVSDQPAVVEEAVSGFTKALFEAIAIVLAISFISLGLRAGLVVAISIPLVLAITFIVMEYTGISLQRISLGALIIALGLLVDDAMIAVEMMVARLESGDDLRKAATHVYTSTAFPMLTGTLVTVAGFIPIGLNNSAAGEFTFTLFVVIAVSLLVSWVVAVLFTPLLGVAILPKTMKSHHEHKGRTARGFAWLLGVAMRWRWVTITATIAIFGLSLGGLGLVQQQFFPASDRVELIVDWSMPQNSTIAETNRQMTQFEQEELVGNPDISHWATHVGEGAPRFILSYDVQTPAVWFGQIVIVAKDLEARDRLRADLQTYVAKTFPGTDAFVKLLDIGPPVGKPVQYRVSGPDIQTVRELSHRFGAIVNRHPLIANMTYDWNEPSRVVKVDVLQDKARQLGVSSEDIANVLNSIVEGSSTTQIRDGIYLIDVIGRAQDAERGSIETLRDLQLPGSNGKSVPLSAVAKFRYELEQPMIARRDRIPTVTVKAAVTGPTQPATIVEQLKPEVEKFTKTLPAGYKVEVGGSVESSADAQGPIAAVAPLMLFAMATILMIQLQSFSRLFLVFAVAPLALIGVVAALLLSNAPMGFVAILGVLALIGILIRNSVILVVQIEHLRSEGVPPWRAVVEATEHRMRPILLTAAAATLALIPISREVFWGPMAYAMMGGIVVGTVLTLLFLPALYVAWFRIPREEPNISPEAAQA</sequence>
<dbReference type="RefSeq" id="WP_040124245.1">
    <property type="nucleotide sequence ID" value="NZ_HG938356.1"/>
</dbReference>
<dbReference type="SUPFAM" id="SSF82866">
    <property type="entry name" value="Multidrug efflux transporter AcrB transmembrane domain"/>
    <property type="match status" value="2"/>
</dbReference>
<dbReference type="eggNOG" id="COG0841">
    <property type="taxonomic scope" value="Bacteria"/>
</dbReference>
<organism evidence="2 3">
    <name type="scientific">Neorhizobium galegae bv. officinalis bv. officinalis str. HAMBI 1141</name>
    <dbReference type="NCBI Taxonomy" id="1028801"/>
    <lineage>
        <taxon>Bacteria</taxon>
        <taxon>Pseudomonadati</taxon>
        <taxon>Pseudomonadota</taxon>
        <taxon>Alphaproteobacteria</taxon>
        <taxon>Hyphomicrobiales</taxon>
        <taxon>Rhizobiaceae</taxon>
        <taxon>Rhizobium/Agrobacterium group</taxon>
        <taxon>Neorhizobium</taxon>
    </lineage>
</organism>
<keyword evidence="1" id="KW-1133">Transmembrane helix</keyword>
<dbReference type="Proteomes" id="UP000028186">
    <property type="component" value="Plasmid pHAMBI1141a"/>
</dbReference>
<feature type="transmembrane region" description="Helical" evidence="1">
    <location>
        <begin position="434"/>
        <end position="453"/>
    </location>
</feature>
<feature type="transmembrane region" description="Helical" evidence="1">
    <location>
        <begin position="340"/>
        <end position="356"/>
    </location>
</feature>
<dbReference type="GO" id="GO:0042910">
    <property type="term" value="F:xenobiotic transmembrane transporter activity"/>
    <property type="evidence" value="ECO:0007669"/>
    <property type="project" value="TreeGrafter"/>
</dbReference>
<dbReference type="Gene3D" id="3.30.70.1430">
    <property type="entry name" value="Multidrug efflux transporter AcrB pore domain"/>
    <property type="match status" value="2"/>
</dbReference>
<dbReference type="SUPFAM" id="SSF82693">
    <property type="entry name" value="Multidrug efflux transporter AcrB pore domain, PN1, PN2, PC1 and PC2 subdomains"/>
    <property type="match status" value="2"/>
</dbReference>
<name>A0A068TI28_NEOGA</name>
<keyword evidence="1" id="KW-0472">Membrane</keyword>
<feature type="transmembrane region" description="Helical" evidence="1">
    <location>
        <begin position="465"/>
        <end position="492"/>
    </location>
</feature>
<dbReference type="Gene3D" id="3.30.2090.10">
    <property type="entry name" value="Multidrug efflux transporter AcrB TolC docking domain, DN and DC subdomains"/>
    <property type="match status" value="2"/>
</dbReference>
<feature type="transmembrane region" description="Helical" evidence="1">
    <location>
        <begin position="856"/>
        <end position="875"/>
    </location>
</feature>
<evidence type="ECO:0000256" key="1">
    <source>
        <dbReference type="SAM" id="Phobius"/>
    </source>
</evidence>
<dbReference type="PRINTS" id="PR00702">
    <property type="entry name" value="ACRIFLAVINRP"/>
</dbReference>
<feature type="transmembrane region" description="Helical" evidence="1">
    <location>
        <begin position="908"/>
        <end position="932"/>
    </location>
</feature>
<keyword evidence="1" id="KW-0812">Transmembrane</keyword>
<evidence type="ECO:0000313" key="2">
    <source>
        <dbReference type="EMBL" id="CDN57160.1"/>
    </source>
</evidence>
<dbReference type="SUPFAM" id="SSF82714">
    <property type="entry name" value="Multidrug efflux transporter AcrB TolC docking domain, DN and DC subdomains"/>
    <property type="match status" value="2"/>
</dbReference>
<feature type="transmembrane region" description="Helical" evidence="1">
    <location>
        <begin position="881"/>
        <end position="901"/>
    </location>
</feature>
<feature type="transmembrane region" description="Helical" evidence="1">
    <location>
        <begin position="16"/>
        <end position="35"/>
    </location>
</feature>
<dbReference type="PANTHER" id="PTHR32063:SF64">
    <property type="entry name" value="ACRB_ACRD_ACRF FAMILY PROTEIN"/>
    <property type="match status" value="1"/>
</dbReference>
<dbReference type="InterPro" id="IPR001036">
    <property type="entry name" value="Acrflvin-R"/>
</dbReference>
<keyword evidence="2" id="KW-0614">Plasmid</keyword>
<dbReference type="HOGENOM" id="CLU_002755_1_2_5"/>
<dbReference type="InterPro" id="IPR027463">
    <property type="entry name" value="AcrB_DN_DC_subdom"/>
</dbReference>
<dbReference type="Gene3D" id="3.30.70.1440">
    <property type="entry name" value="Multidrug efflux transporter AcrB pore domain"/>
    <property type="match status" value="1"/>
</dbReference>
<feature type="transmembrane region" description="Helical" evidence="1">
    <location>
        <begin position="520"/>
        <end position="542"/>
    </location>
</feature>
<feature type="transmembrane region" description="Helical" evidence="1">
    <location>
        <begin position="362"/>
        <end position="379"/>
    </location>
</feature>
<feature type="transmembrane region" description="Helical" evidence="1">
    <location>
        <begin position="981"/>
        <end position="1006"/>
    </location>
</feature>
<dbReference type="PANTHER" id="PTHR32063">
    <property type="match status" value="1"/>
</dbReference>
<protein>
    <submittedName>
        <fullName evidence="2">RND transporter, hydrophobe/amphiphile efflux-1 (HAE1) family, permease protein</fullName>
    </submittedName>
</protein>
<evidence type="ECO:0000313" key="3">
    <source>
        <dbReference type="Proteomes" id="UP000028186"/>
    </source>
</evidence>
<dbReference type="AlphaFoldDB" id="A0A068TI28"/>
<dbReference type="GO" id="GO:0005886">
    <property type="term" value="C:plasma membrane"/>
    <property type="evidence" value="ECO:0007669"/>
    <property type="project" value="TreeGrafter"/>
</dbReference>
<feature type="transmembrane region" description="Helical" evidence="1">
    <location>
        <begin position="391"/>
        <end position="414"/>
    </location>
</feature>
<proteinExistence type="predicted"/>
<dbReference type="EMBL" id="HG938356">
    <property type="protein sequence ID" value="CDN57160.1"/>
    <property type="molecule type" value="Genomic_DNA"/>
</dbReference>
<dbReference type="Gene3D" id="1.20.1640.10">
    <property type="entry name" value="Multidrug efflux transporter AcrB transmembrane domain"/>
    <property type="match status" value="2"/>
</dbReference>
<accession>A0A068TI28</accession>
<dbReference type="Pfam" id="PF00873">
    <property type="entry name" value="ACR_tran"/>
    <property type="match status" value="1"/>
</dbReference>
<geneLocation type="plasmid" evidence="3">
    <name>II</name>
</geneLocation>